<reference evidence="14" key="1">
    <citation type="journal article" date="2012" name="MBio">
        <title>Comparative genome analysis of Trichophyton rubrum and related dermatophytes reveals candidate genes involved in infection.</title>
        <authorList>
            <person name="Martinez D.A."/>
            <person name="Oliver B.G."/>
            <person name="Graeser Y."/>
            <person name="Goldberg J.M."/>
            <person name="Li W."/>
            <person name="Martinez-Rossi N.M."/>
            <person name="Monod M."/>
            <person name="Shelest E."/>
            <person name="Barton R.C."/>
            <person name="Birch E."/>
            <person name="Brakhage A.A."/>
            <person name="Chen Z."/>
            <person name="Gurr S.J."/>
            <person name="Heiman D."/>
            <person name="Heitman J."/>
            <person name="Kosti I."/>
            <person name="Rossi A."/>
            <person name="Saif S."/>
            <person name="Samalova M."/>
            <person name="Saunders C.W."/>
            <person name="Shea T."/>
            <person name="Summerbell R.C."/>
            <person name="Xu J."/>
            <person name="Young S."/>
            <person name="Zeng Q."/>
            <person name="Birren B.W."/>
            <person name="Cuomo C.A."/>
            <person name="White T.C."/>
        </authorList>
    </citation>
    <scope>NUCLEOTIDE SEQUENCE [LARGE SCALE GENOMIC DNA]</scope>
    <source>
        <strain evidence="14">ATCC MYA-4607 / CBS 118892</strain>
    </source>
</reference>
<dbReference type="VEuPathDB" id="FungiDB:TERG_00655"/>
<dbReference type="InterPro" id="IPR036869">
    <property type="entry name" value="J_dom_sf"/>
</dbReference>
<dbReference type="InterPro" id="IPR005341">
    <property type="entry name" value="Tim16"/>
</dbReference>
<evidence type="ECO:0000256" key="4">
    <source>
        <dbReference type="ARBA" id="ARBA00020721"/>
    </source>
</evidence>
<keyword evidence="8" id="KW-0811">Translocation</keyword>
<dbReference type="PANTHER" id="PTHR12388:SF0">
    <property type="entry name" value="MITOCHONDRIAL IMPORT INNER MEMBRANE TRANSLOCASE SUBUNIT TIM16"/>
    <property type="match status" value="1"/>
</dbReference>
<keyword evidence="10" id="KW-0472">Membrane</keyword>
<keyword evidence="14" id="KW-1185">Reference proteome</keyword>
<evidence type="ECO:0000256" key="11">
    <source>
        <dbReference type="ARBA" id="ARBA00030422"/>
    </source>
</evidence>
<organism evidence="13 14">
    <name type="scientific">Trichophyton rubrum (strain ATCC MYA-4607 / CBS 118892)</name>
    <name type="common">Athlete's foot fungus</name>
    <dbReference type="NCBI Taxonomy" id="559305"/>
    <lineage>
        <taxon>Eukaryota</taxon>
        <taxon>Fungi</taxon>
        <taxon>Dikarya</taxon>
        <taxon>Ascomycota</taxon>
        <taxon>Pezizomycotina</taxon>
        <taxon>Eurotiomycetes</taxon>
        <taxon>Eurotiomycetidae</taxon>
        <taxon>Onygenales</taxon>
        <taxon>Arthrodermataceae</taxon>
        <taxon>Trichophyton</taxon>
    </lineage>
</organism>
<dbReference type="RefSeq" id="XP_003238666.2">
    <property type="nucleotide sequence ID" value="XM_003238618.2"/>
</dbReference>
<evidence type="ECO:0000256" key="1">
    <source>
        <dbReference type="ARBA" id="ARBA00004637"/>
    </source>
</evidence>
<dbReference type="AlphaFoldDB" id="F2SCK2"/>
<protein>
    <recommendedName>
        <fullName evidence="4">Mitochondrial import inner membrane translocase subunit TIM16</fullName>
    </recommendedName>
    <alternativeName>
        <fullName evidence="3">Mitochondrial import inner membrane translocase subunit tim16</fullName>
    </alternativeName>
    <alternativeName>
        <fullName evidence="11 12">Presequence translocated-associated motor subunit PAM16</fullName>
    </alternativeName>
</protein>
<sequence>MSMARGATPLVKGVYTTYRELPCNYRSFLVPKPSKLILNVTAVCFFFNLEGRNGQRRTLDIAARSLFSSSSKYLGVGRVVGLYFVLFLRSWWLNMAHRILTQIVLTGTRVFGRAFAEAYKQASASSRYQAHAQKTGSSTGAFSSSGLTLEEACKILNVKPPMGGEANLEHTMERFKKLFDLNDPKKGGSFYLQSKILRARERIEMEVRDAARNAKIEKEVK</sequence>
<dbReference type="Proteomes" id="UP000008864">
    <property type="component" value="Unassembled WGS sequence"/>
</dbReference>
<evidence type="ECO:0000256" key="5">
    <source>
        <dbReference type="ARBA" id="ARBA00022448"/>
    </source>
</evidence>
<dbReference type="eggNOG" id="KOG3442">
    <property type="taxonomic scope" value="Eukaryota"/>
</dbReference>
<evidence type="ECO:0000313" key="13">
    <source>
        <dbReference type="EMBL" id="EGD84375.2"/>
    </source>
</evidence>
<keyword evidence="5" id="KW-0813">Transport</keyword>
<evidence type="ECO:0000256" key="9">
    <source>
        <dbReference type="ARBA" id="ARBA00023128"/>
    </source>
</evidence>
<accession>F2SCK2</accession>
<comment type="subcellular location">
    <subcellularLocation>
        <location evidence="1">Mitochondrion inner membrane</location>
        <topology evidence="1">Peripheral membrane protein</topology>
    </subcellularLocation>
</comment>
<dbReference type="Gene3D" id="1.10.287.110">
    <property type="entry name" value="DnaJ domain"/>
    <property type="match status" value="1"/>
</dbReference>
<dbReference type="EMBL" id="GG700648">
    <property type="protein sequence ID" value="EGD84375.2"/>
    <property type="molecule type" value="Genomic_DNA"/>
</dbReference>
<evidence type="ECO:0000256" key="7">
    <source>
        <dbReference type="ARBA" id="ARBA00022927"/>
    </source>
</evidence>
<evidence type="ECO:0000256" key="3">
    <source>
        <dbReference type="ARBA" id="ARBA00013571"/>
    </source>
</evidence>
<evidence type="ECO:0000256" key="10">
    <source>
        <dbReference type="ARBA" id="ARBA00023136"/>
    </source>
</evidence>
<keyword evidence="7" id="KW-0653">Protein transport</keyword>
<gene>
    <name evidence="13" type="ORF">TERG_00655</name>
</gene>
<evidence type="ECO:0000256" key="6">
    <source>
        <dbReference type="ARBA" id="ARBA00022792"/>
    </source>
</evidence>
<dbReference type="FunCoup" id="F2SCK2">
    <property type="interactions" value="217"/>
</dbReference>
<dbReference type="InParanoid" id="F2SCK2"/>
<evidence type="ECO:0000256" key="8">
    <source>
        <dbReference type="ARBA" id="ARBA00023010"/>
    </source>
</evidence>
<evidence type="ECO:0000313" key="14">
    <source>
        <dbReference type="Proteomes" id="UP000008864"/>
    </source>
</evidence>
<comment type="similarity">
    <text evidence="2">Belongs to the TIM16/PAM16 family.</text>
</comment>
<evidence type="ECO:0000256" key="2">
    <source>
        <dbReference type="ARBA" id="ARBA00008817"/>
    </source>
</evidence>
<name>F2SCK2_TRIRC</name>
<dbReference type="PANTHER" id="PTHR12388">
    <property type="entry name" value="MITOCHONDRIA ASSOCIATED GRANULOCYTE MACROPHAGE CSF SIGNALING MOLECULE"/>
    <property type="match status" value="1"/>
</dbReference>
<evidence type="ECO:0000256" key="12">
    <source>
        <dbReference type="ARBA" id="ARBA00031407"/>
    </source>
</evidence>
<dbReference type="GO" id="GO:0030150">
    <property type="term" value="P:protein import into mitochondrial matrix"/>
    <property type="evidence" value="ECO:0007669"/>
    <property type="project" value="InterPro"/>
</dbReference>
<keyword evidence="9" id="KW-0496">Mitochondrion</keyword>
<dbReference type="HOGENOM" id="CLU_1251462_0_0_1"/>
<dbReference type="Pfam" id="PF03656">
    <property type="entry name" value="Pam16"/>
    <property type="match status" value="1"/>
</dbReference>
<keyword evidence="6" id="KW-0999">Mitochondrion inner membrane</keyword>
<dbReference type="STRING" id="559305.F2SCK2"/>
<proteinExistence type="inferred from homology"/>
<dbReference type="OrthoDB" id="10262892at2759"/>
<dbReference type="FunFam" id="1.10.287.110:FF:000006">
    <property type="entry name" value="Import inner membrane translocase subunit TIM16"/>
    <property type="match status" value="1"/>
</dbReference>
<dbReference type="GO" id="GO:0005744">
    <property type="term" value="C:TIM23 mitochondrial import inner membrane translocase complex"/>
    <property type="evidence" value="ECO:0007669"/>
    <property type="project" value="InterPro"/>
</dbReference>
<dbReference type="GeneID" id="10374297"/>